<name>A0A1Y6LBL3_ZYMTR</name>
<organism evidence="2 3">
    <name type="scientific">Zymoseptoria tritici ST99CH_1A5</name>
    <dbReference type="NCBI Taxonomy" id="1276529"/>
    <lineage>
        <taxon>Eukaryota</taxon>
        <taxon>Fungi</taxon>
        <taxon>Dikarya</taxon>
        <taxon>Ascomycota</taxon>
        <taxon>Pezizomycotina</taxon>
        <taxon>Dothideomycetes</taxon>
        <taxon>Dothideomycetidae</taxon>
        <taxon>Mycosphaerellales</taxon>
        <taxon>Mycosphaerellaceae</taxon>
        <taxon>Zymoseptoria</taxon>
    </lineage>
</organism>
<reference evidence="2 3" key="1">
    <citation type="submission" date="2016-10" db="EMBL/GenBank/DDBJ databases">
        <authorList>
            <person name="Varghese N."/>
        </authorList>
    </citation>
    <scope>NUCLEOTIDE SEQUENCE [LARGE SCALE GENOMIC DNA]</scope>
</reference>
<evidence type="ECO:0000313" key="2">
    <source>
        <dbReference type="EMBL" id="SMY21695.1"/>
    </source>
</evidence>
<sequence>MQIFQLSVILSLASAALAGCKIRFYNDAGVCPVGGQDLPCSVDSKCVHHGHKCYRINNVATVANCN</sequence>
<feature type="signal peptide" evidence="1">
    <location>
        <begin position="1"/>
        <end position="18"/>
    </location>
</feature>
<keyword evidence="1" id="KW-0732">Signal</keyword>
<proteinExistence type="predicted"/>
<protein>
    <submittedName>
        <fullName evidence="2">Uncharacterized protein</fullName>
    </submittedName>
</protein>
<accession>A0A1Y6LBL3</accession>
<evidence type="ECO:0000313" key="3">
    <source>
        <dbReference type="Proteomes" id="UP000215453"/>
    </source>
</evidence>
<dbReference type="EMBL" id="LT882677">
    <property type="protein sequence ID" value="SMY21695.1"/>
    <property type="molecule type" value="Genomic_DNA"/>
</dbReference>
<feature type="chain" id="PRO_5013346027" evidence="1">
    <location>
        <begin position="19"/>
        <end position="66"/>
    </location>
</feature>
<gene>
    <name evidence="2" type="ORF">ZT1A5_G3133</name>
</gene>
<dbReference type="AlphaFoldDB" id="A0A1Y6LBL3"/>
<dbReference type="Proteomes" id="UP000215453">
    <property type="component" value="Chromosome 2"/>
</dbReference>
<evidence type="ECO:0000256" key="1">
    <source>
        <dbReference type="SAM" id="SignalP"/>
    </source>
</evidence>